<organism evidence="1 2">
    <name type="scientific">Comamonas testosteroni</name>
    <name type="common">Pseudomonas testosteroni</name>
    <dbReference type="NCBI Taxonomy" id="285"/>
    <lineage>
        <taxon>Bacteria</taxon>
        <taxon>Pseudomonadati</taxon>
        <taxon>Pseudomonadota</taxon>
        <taxon>Betaproteobacteria</taxon>
        <taxon>Burkholderiales</taxon>
        <taxon>Comamonadaceae</taxon>
        <taxon>Comamonas</taxon>
    </lineage>
</organism>
<proteinExistence type="predicted"/>
<name>A0A373FSW2_COMTE</name>
<evidence type="ECO:0000313" key="2">
    <source>
        <dbReference type="Proteomes" id="UP000261948"/>
    </source>
</evidence>
<comment type="caution">
    <text evidence="1">The sequence shown here is derived from an EMBL/GenBank/DDBJ whole genome shotgun (WGS) entry which is preliminary data.</text>
</comment>
<dbReference type="AlphaFoldDB" id="A0A373FSW2"/>
<sequence>MNIEFAPTLSATWNNEPFIYCSETGDLMHGEELTAHNCKSLGAAEEAELKQAIAEDDIAAIYRIWREAHDSNLYAYTTFDDC</sequence>
<accession>A0A373FSW2</accession>
<keyword evidence="2" id="KW-1185">Reference proteome</keyword>
<gene>
    <name evidence="1" type="ORF">DZC30_02325</name>
</gene>
<dbReference type="Proteomes" id="UP000261948">
    <property type="component" value="Unassembled WGS sequence"/>
</dbReference>
<evidence type="ECO:0000313" key="1">
    <source>
        <dbReference type="EMBL" id="RGE46632.1"/>
    </source>
</evidence>
<protein>
    <submittedName>
        <fullName evidence="1">Uncharacterized protein</fullName>
    </submittedName>
</protein>
<dbReference type="EMBL" id="QURR01000002">
    <property type="protein sequence ID" value="RGE46632.1"/>
    <property type="molecule type" value="Genomic_DNA"/>
</dbReference>
<reference evidence="1 2" key="1">
    <citation type="submission" date="2018-08" db="EMBL/GenBank/DDBJ databases">
        <title>Comamonas testosteroni strain SWCO2.</title>
        <authorList>
            <person name="Jiang N."/>
            <person name="Zhang X.Z."/>
        </authorList>
    </citation>
    <scope>NUCLEOTIDE SEQUENCE [LARGE SCALE GENOMIC DNA]</scope>
    <source>
        <strain evidence="1 2">SWCO2</strain>
    </source>
</reference>